<feature type="chain" id="PRO_5015415738" description="Peptidoglycan binding-like domain-containing protein" evidence="1">
    <location>
        <begin position="21"/>
        <end position="285"/>
    </location>
</feature>
<comment type="caution">
    <text evidence="3">The sequence shown here is derived from an EMBL/GenBank/DDBJ whole genome shotgun (WGS) entry which is preliminary data.</text>
</comment>
<reference evidence="3 4" key="1">
    <citation type="submission" date="2018-05" db="EMBL/GenBank/DDBJ databases">
        <title>Pararhodobacter marina sp. nov., isolated from deep-sea water of the Indian Ocean.</title>
        <authorList>
            <person name="Lai Q.Sr."/>
            <person name="Liu X."/>
            <person name="Shao Z."/>
        </authorList>
    </citation>
    <scope>NUCLEOTIDE SEQUENCE [LARGE SCALE GENOMIC DNA]</scope>
    <source>
        <strain evidence="3 4">CIC4N-9</strain>
    </source>
</reference>
<dbReference type="GeneID" id="94365106"/>
<dbReference type="InterPro" id="IPR036365">
    <property type="entry name" value="PGBD-like_sf"/>
</dbReference>
<dbReference type="EMBL" id="QEYD01000005">
    <property type="protein sequence ID" value="PWE29024.1"/>
    <property type="molecule type" value="Genomic_DNA"/>
</dbReference>
<proteinExistence type="predicted"/>
<dbReference type="OrthoDB" id="5395100at2"/>
<organism evidence="3 4">
    <name type="scientific">Pararhodobacter marinus</name>
    <dbReference type="NCBI Taxonomy" id="2184063"/>
    <lineage>
        <taxon>Bacteria</taxon>
        <taxon>Pseudomonadati</taxon>
        <taxon>Pseudomonadota</taxon>
        <taxon>Alphaproteobacteria</taxon>
        <taxon>Rhodobacterales</taxon>
        <taxon>Paracoccaceae</taxon>
        <taxon>Pararhodobacter</taxon>
    </lineage>
</organism>
<dbReference type="AlphaFoldDB" id="A0A2U2CB68"/>
<name>A0A2U2CB68_9RHOB</name>
<gene>
    <name evidence="3" type="ORF">C4N9_09410</name>
</gene>
<evidence type="ECO:0000313" key="4">
    <source>
        <dbReference type="Proteomes" id="UP000244940"/>
    </source>
</evidence>
<accession>A0A2U2CB68</accession>
<dbReference type="Proteomes" id="UP000244940">
    <property type="component" value="Unassembled WGS sequence"/>
</dbReference>
<evidence type="ECO:0000313" key="3">
    <source>
        <dbReference type="EMBL" id="PWE29024.1"/>
    </source>
</evidence>
<dbReference type="SUPFAM" id="SSF47090">
    <property type="entry name" value="PGBD-like"/>
    <property type="match status" value="1"/>
</dbReference>
<dbReference type="InterPro" id="IPR036366">
    <property type="entry name" value="PGBDSf"/>
</dbReference>
<keyword evidence="1" id="KW-0732">Signal</keyword>
<dbReference type="Gene3D" id="1.10.101.10">
    <property type="entry name" value="PGBD-like superfamily/PGBD"/>
    <property type="match status" value="1"/>
</dbReference>
<evidence type="ECO:0000259" key="2">
    <source>
        <dbReference type="Pfam" id="PF01471"/>
    </source>
</evidence>
<evidence type="ECO:0000256" key="1">
    <source>
        <dbReference type="SAM" id="SignalP"/>
    </source>
</evidence>
<sequence>MNPRFPFAALVALSALPAAAQDLGPANVAQIETVMACPRDRGPDAAYWACLDASGMSPGALTFARQLAASDTLPGPGFLLGFTELGPVDLGDVVFPFLANTNDQSLLLNGAGGPVQPQLGPRPEDPQSRALMREYPDAMPAFRMTVVGHRRTGAVQRFVVSDQITDGCRACALLGQALSAMVFRDGVLERVEPLGWLADDATEGLAEGLKAGSLRALQIALTLRGYEPGRMDGRPGDATDAALRAFLSDQCLPVDEGLSEAALTRLTEAPMIASPDALTPPDCAE</sequence>
<feature type="signal peptide" evidence="1">
    <location>
        <begin position="1"/>
        <end position="20"/>
    </location>
</feature>
<protein>
    <recommendedName>
        <fullName evidence="2">Peptidoglycan binding-like domain-containing protein</fullName>
    </recommendedName>
</protein>
<dbReference type="RefSeq" id="WP_109533073.1">
    <property type="nucleotide sequence ID" value="NZ_QEYD01000005.1"/>
</dbReference>
<keyword evidence="4" id="KW-1185">Reference proteome</keyword>
<dbReference type="InterPro" id="IPR002477">
    <property type="entry name" value="Peptidoglycan-bd-like"/>
</dbReference>
<feature type="domain" description="Peptidoglycan binding-like" evidence="2">
    <location>
        <begin position="214"/>
        <end position="255"/>
    </location>
</feature>
<dbReference type="Pfam" id="PF01471">
    <property type="entry name" value="PG_binding_1"/>
    <property type="match status" value="1"/>
</dbReference>